<dbReference type="Proteomes" id="UP000593567">
    <property type="component" value="Unassembled WGS sequence"/>
</dbReference>
<dbReference type="GO" id="GO:0006338">
    <property type="term" value="P:chromatin remodeling"/>
    <property type="evidence" value="ECO:0007669"/>
    <property type="project" value="UniProtKB-UniRule"/>
</dbReference>
<dbReference type="Gene3D" id="3.40.50.300">
    <property type="entry name" value="P-loop containing nucleotide triphosphate hydrolases"/>
    <property type="match status" value="1"/>
</dbReference>
<keyword evidence="9" id="KW-1185">Reference proteome</keyword>
<feature type="region of interest" description="Disordered" evidence="6">
    <location>
        <begin position="1"/>
        <end position="71"/>
    </location>
</feature>
<dbReference type="GO" id="GO:0016887">
    <property type="term" value="F:ATP hydrolysis activity"/>
    <property type="evidence" value="ECO:0007669"/>
    <property type="project" value="TreeGrafter"/>
</dbReference>
<comment type="function">
    <text evidence="5">ATPase component of the INO80 complex which remodels chromatin by shifting nucleosomes and is involved in DNA repair.</text>
</comment>
<proteinExistence type="inferred from homology"/>
<evidence type="ECO:0000256" key="5">
    <source>
        <dbReference type="RuleBase" id="RU368001"/>
    </source>
</evidence>
<dbReference type="OrthoDB" id="448448at2759"/>
<feature type="region of interest" description="Disordered" evidence="6">
    <location>
        <begin position="361"/>
        <end position="488"/>
    </location>
</feature>
<evidence type="ECO:0000256" key="3">
    <source>
        <dbReference type="ARBA" id="ARBA00022801"/>
    </source>
</evidence>
<comment type="catalytic activity">
    <reaction evidence="5">
        <text>ATP + H2O = ADP + phosphate + H(+)</text>
        <dbReference type="Rhea" id="RHEA:13065"/>
        <dbReference type="ChEBI" id="CHEBI:15377"/>
        <dbReference type="ChEBI" id="CHEBI:15378"/>
        <dbReference type="ChEBI" id="CHEBI:30616"/>
        <dbReference type="ChEBI" id="CHEBI:43474"/>
        <dbReference type="ChEBI" id="CHEBI:456216"/>
    </reaction>
</comment>
<comment type="similarity">
    <text evidence="5">Belongs to the SNF2/RAD54 helicase family.</text>
</comment>
<dbReference type="AlphaFoldDB" id="A0A7J7KCJ7"/>
<dbReference type="InterPro" id="IPR049730">
    <property type="entry name" value="SNF2/RAD54-like_C"/>
</dbReference>
<evidence type="ECO:0000256" key="4">
    <source>
        <dbReference type="ARBA" id="ARBA00022840"/>
    </source>
</evidence>
<feature type="compositionally biased region" description="Polar residues" evidence="6">
    <location>
        <begin position="53"/>
        <end position="70"/>
    </location>
</feature>
<dbReference type="SUPFAM" id="SSF52540">
    <property type="entry name" value="P-loop containing nucleoside triphosphate hydrolases"/>
    <property type="match status" value="1"/>
</dbReference>
<protein>
    <recommendedName>
        <fullName evidence="5">Chromatin-remodeling ATPase INO80</fullName>
        <ecNumber evidence="5">3.6.4.-</ecNumber>
    </recommendedName>
</protein>
<dbReference type="PANTHER" id="PTHR45685:SF2">
    <property type="entry name" value="CHROMATIN-REMODELING ATPASE INO80"/>
    <property type="match status" value="1"/>
</dbReference>
<gene>
    <name evidence="8" type="ORF">EB796_005757</name>
</gene>
<dbReference type="PANTHER" id="PTHR45685">
    <property type="entry name" value="HELICASE SRCAP-RELATED"/>
    <property type="match status" value="1"/>
</dbReference>
<dbReference type="GO" id="GO:0042393">
    <property type="term" value="F:histone binding"/>
    <property type="evidence" value="ECO:0007669"/>
    <property type="project" value="TreeGrafter"/>
</dbReference>
<keyword evidence="5" id="KW-0227">DNA damage</keyword>
<accession>A0A7J7KCJ7</accession>
<keyword evidence="4 5" id="KW-0067">ATP-binding</keyword>
<feature type="compositionally biased region" description="Basic and acidic residues" evidence="6">
    <location>
        <begin position="366"/>
        <end position="386"/>
    </location>
</feature>
<sequence>MKETSAHKKIRLRNCPQPAAEPPVILSPVKKRQHKSLKTKSPPSSNHNKDKSATSQSGDTQSGVNATASNHLKHSGESELYRVLSCQLTDMPQFLSHMIPKAVCPSLHSYCSDRSAQYDHQRFLLCSSLEARDLLRYGAEPYDPHSLYTNKTPGGLQAILPPFGFSNIYIPDKQSLIVDAGKMHVLDELLTKLKKEGHRVLIYSTMTKVIDLLEEFMWYRKHQYIRLDGSSKISDRRDMVSDFQSKTDIFVFLLSTRAGGLGINLTAADTVIFYDSDWNPTVDAQAMDRAHRLGQTKQVTVYRLICKGTIEERILERAREKSEIQRMVISGHNDFKPDVLKAKEVVSLLIDDDALKQKIEQAQGSKQERAEKRKLAAAAKKAEGPKAKRGKKSEAPPGGRSGNSSSCATPVPVLTNGSVEGEADVEVDVMTGDDNRSITSSPAASSAPSTPSMRCGTPSNTSTNTSNSKSRTKAKSKNKSSVKAKTSLKKALSAAEIAGTNAAYAAAGITPTAKGLNSRVAGR</sequence>
<dbReference type="InterPro" id="IPR001650">
    <property type="entry name" value="Helicase_C-like"/>
</dbReference>
<comment type="domain">
    <text evidence="5">The DBINO region is involved in binding to DNA.</text>
</comment>
<dbReference type="GO" id="GO:0006281">
    <property type="term" value="P:DNA repair"/>
    <property type="evidence" value="ECO:0007669"/>
    <property type="project" value="UniProtKB-UniRule"/>
</dbReference>
<dbReference type="EC" id="3.6.4.-" evidence="5"/>
<keyword evidence="3 5" id="KW-0378">Hydrolase</keyword>
<dbReference type="Pfam" id="PF00271">
    <property type="entry name" value="Helicase_C"/>
    <property type="match status" value="1"/>
</dbReference>
<dbReference type="GO" id="GO:0003677">
    <property type="term" value="F:DNA binding"/>
    <property type="evidence" value="ECO:0007669"/>
    <property type="project" value="UniProtKB-UniRule"/>
</dbReference>
<dbReference type="PROSITE" id="PS51194">
    <property type="entry name" value="HELICASE_CTER"/>
    <property type="match status" value="1"/>
</dbReference>
<comment type="subcellular location">
    <subcellularLocation>
        <location evidence="1 5">Nucleus</location>
    </subcellularLocation>
</comment>
<feature type="compositionally biased region" description="Basic residues" evidence="6">
    <location>
        <begin position="470"/>
        <end position="488"/>
    </location>
</feature>
<evidence type="ECO:0000256" key="6">
    <source>
        <dbReference type="SAM" id="MobiDB-lite"/>
    </source>
</evidence>
<dbReference type="InterPro" id="IPR050520">
    <property type="entry name" value="INO80/SWR1_helicase"/>
</dbReference>
<dbReference type="GO" id="GO:0005524">
    <property type="term" value="F:ATP binding"/>
    <property type="evidence" value="ECO:0007669"/>
    <property type="project" value="UniProtKB-UniRule"/>
</dbReference>
<organism evidence="8 9">
    <name type="scientific">Bugula neritina</name>
    <name type="common">Brown bryozoan</name>
    <name type="synonym">Sertularia neritina</name>
    <dbReference type="NCBI Taxonomy" id="10212"/>
    <lineage>
        <taxon>Eukaryota</taxon>
        <taxon>Metazoa</taxon>
        <taxon>Spiralia</taxon>
        <taxon>Lophotrochozoa</taxon>
        <taxon>Bryozoa</taxon>
        <taxon>Gymnolaemata</taxon>
        <taxon>Cheilostomatida</taxon>
        <taxon>Flustrina</taxon>
        <taxon>Buguloidea</taxon>
        <taxon>Bugulidae</taxon>
        <taxon>Bugula</taxon>
    </lineage>
</organism>
<comment type="caution">
    <text evidence="8">The sequence shown here is derived from an EMBL/GenBank/DDBJ whole genome shotgun (WGS) entry which is preliminary data.</text>
</comment>
<feature type="compositionally biased region" description="Basic residues" evidence="6">
    <location>
        <begin position="29"/>
        <end position="38"/>
    </location>
</feature>
<dbReference type="InterPro" id="IPR027417">
    <property type="entry name" value="P-loop_NTPase"/>
</dbReference>
<comment type="subunit">
    <text evidence="5">Component of the INO80 chromatin-remodeling complex.</text>
</comment>
<dbReference type="GO" id="GO:0031011">
    <property type="term" value="C:Ino80 complex"/>
    <property type="evidence" value="ECO:0007669"/>
    <property type="project" value="UniProtKB-UniRule"/>
</dbReference>
<feature type="compositionally biased region" description="Low complexity" evidence="6">
    <location>
        <begin position="459"/>
        <end position="469"/>
    </location>
</feature>
<evidence type="ECO:0000313" key="8">
    <source>
        <dbReference type="EMBL" id="KAF6035935.1"/>
    </source>
</evidence>
<evidence type="ECO:0000256" key="1">
    <source>
        <dbReference type="ARBA" id="ARBA00004123"/>
    </source>
</evidence>
<dbReference type="CDD" id="cd18793">
    <property type="entry name" value="SF2_C_SNF"/>
    <property type="match status" value="1"/>
</dbReference>
<evidence type="ECO:0000256" key="2">
    <source>
        <dbReference type="ARBA" id="ARBA00022741"/>
    </source>
</evidence>
<keyword evidence="2" id="KW-0547">Nucleotide-binding</keyword>
<dbReference type="SMART" id="SM00490">
    <property type="entry name" value="HELICc"/>
    <property type="match status" value="1"/>
</dbReference>
<evidence type="ECO:0000313" key="9">
    <source>
        <dbReference type="Proteomes" id="UP000593567"/>
    </source>
</evidence>
<reference evidence="8" key="1">
    <citation type="submission" date="2020-06" db="EMBL/GenBank/DDBJ databases">
        <title>Draft genome of Bugula neritina, a colonial animal packing powerful symbionts and potential medicines.</title>
        <authorList>
            <person name="Rayko M."/>
        </authorList>
    </citation>
    <scope>NUCLEOTIDE SEQUENCE [LARGE SCALE GENOMIC DNA]</scope>
    <source>
        <strain evidence="8">Kwan_BN1</strain>
    </source>
</reference>
<name>A0A7J7KCJ7_BUGNE</name>
<feature type="domain" description="Helicase C-terminal" evidence="7">
    <location>
        <begin position="185"/>
        <end position="343"/>
    </location>
</feature>
<keyword evidence="5" id="KW-0238">DNA-binding</keyword>
<dbReference type="EMBL" id="VXIV02000806">
    <property type="protein sequence ID" value="KAF6035935.1"/>
    <property type="molecule type" value="Genomic_DNA"/>
</dbReference>
<evidence type="ECO:0000259" key="7">
    <source>
        <dbReference type="PROSITE" id="PS51194"/>
    </source>
</evidence>
<keyword evidence="5" id="KW-0234">DNA repair</keyword>
<feature type="compositionally biased region" description="Low complexity" evidence="6">
    <location>
        <begin position="439"/>
        <end position="452"/>
    </location>
</feature>